<dbReference type="Gene3D" id="3.40.50.1820">
    <property type="entry name" value="alpha/beta hydrolase"/>
    <property type="match status" value="2"/>
</dbReference>
<organism evidence="4 5">
    <name type="scientific">Pseudonocardia oroxyli</name>
    <dbReference type="NCBI Taxonomy" id="366584"/>
    <lineage>
        <taxon>Bacteria</taxon>
        <taxon>Bacillati</taxon>
        <taxon>Actinomycetota</taxon>
        <taxon>Actinomycetes</taxon>
        <taxon>Pseudonocardiales</taxon>
        <taxon>Pseudonocardiaceae</taxon>
        <taxon>Pseudonocardia</taxon>
    </lineage>
</organism>
<protein>
    <submittedName>
        <fullName evidence="4">Alpha/beta hydrolase fold</fullName>
    </submittedName>
</protein>
<dbReference type="Pfam" id="PF08386">
    <property type="entry name" value="Abhydrolase_4"/>
    <property type="match status" value="1"/>
</dbReference>
<dbReference type="OrthoDB" id="9796770at2"/>
<dbReference type="GO" id="GO:0004177">
    <property type="term" value="F:aminopeptidase activity"/>
    <property type="evidence" value="ECO:0007669"/>
    <property type="project" value="UniProtKB-EC"/>
</dbReference>
<reference evidence="4 5" key="1">
    <citation type="submission" date="2016-10" db="EMBL/GenBank/DDBJ databases">
        <authorList>
            <person name="de Groot N.N."/>
        </authorList>
    </citation>
    <scope>NUCLEOTIDE SEQUENCE [LARGE SCALE GENOMIC DNA]</scope>
    <source>
        <strain evidence="4 5">CGMCC 4.3143</strain>
    </source>
</reference>
<keyword evidence="1" id="KW-0732">Signal</keyword>
<feature type="chain" id="PRO_5038485759" evidence="1">
    <location>
        <begin position="24"/>
        <end position="512"/>
    </location>
</feature>
<feature type="signal peptide" evidence="1">
    <location>
        <begin position="1"/>
        <end position="23"/>
    </location>
</feature>
<keyword evidence="5" id="KW-1185">Reference proteome</keyword>
<dbReference type="SUPFAM" id="SSF53474">
    <property type="entry name" value="alpha/beta-Hydrolases"/>
    <property type="match status" value="1"/>
</dbReference>
<dbReference type="InterPro" id="IPR029058">
    <property type="entry name" value="AB_hydrolase_fold"/>
</dbReference>
<gene>
    <name evidence="4" type="ORF">SAMN05216377_1106</name>
</gene>
<dbReference type="AlphaFoldDB" id="A0A1G7SJG6"/>
<dbReference type="InterPro" id="IPR000073">
    <property type="entry name" value="AB_hydrolase_1"/>
</dbReference>
<name>A0A1G7SJG6_PSEOR</name>
<feature type="domain" description="AB hydrolase-1" evidence="2">
    <location>
        <begin position="106"/>
        <end position="268"/>
    </location>
</feature>
<evidence type="ECO:0000259" key="3">
    <source>
        <dbReference type="Pfam" id="PF08386"/>
    </source>
</evidence>
<sequence length="512" mass="52358">MSARRRGAAAVIGVLALAGCAGSPPPAAPASTSASTSTSTTAAPAAFSPAACPNPIYPGVTQLDLGPGVECGYLTVPQDRTRPDGRTLRLAVARAAATAPNPKADPLVYLAGGPGGSGLISAAPRIAAGWNRDRDVIFLDQRGTWKSDPLLSCPEIDAFQAELVGLVTTDPATAARSAAATAACRERLTTAGWDLAAFDTAENAADLADLRTALGIDEWDLYGVSYGTDLALQTLRDHPDGIRAVVLDSVVPPQLNTPESFWPSARSGLGALFAACAAQPACRTTYPTLREDFFRLATDLTTTPRTVTVEGTTVVVDGYKLVNLAVTAGLVPGTIGGIPALVENLARGDGRLAATALLAGLPPSGVTAYGLALGVFCAESPTTPDALLASGRAALPELPDALLTHPPQIPFLTGDCAAWDVPAAPGALREPVRSDRPVLVLDGALDAITAPANGDAVAATLPHSTRARFADAAHDVLLWSPECSLRIMQDFLDDPAAVDTSCAAATAPAPFT</sequence>
<dbReference type="Proteomes" id="UP000198967">
    <property type="component" value="Unassembled WGS sequence"/>
</dbReference>
<dbReference type="STRING" id="366584.SAMN05216377_1106"/>
<keyword evidence="4" id="KW-0378">Hydrolase</keyword>
<dbReference type="GO" id="GO:0005737">
    <property type="term" value="C:cytoplasm"/>
    <property type="evidence" value="ECO:0007669"/>
    <property type="project" value="InterPro"/>
</dbReference>
<dbReference type="InterPro" id="IPR005944">
    <property type="entry name" value="Pro_iminopeptidase"/>
</dbReference>
<feature type="domain" description="Peptidase S33 tripeptidyl aminopeptidase-like C-terminal" evidence="3">
    <location>
        <begin position="415"/>
        <end position="497"/>
    </location>
</feature>
<evidence type="ECO:0000256" key="1">
    <source>
        <dbReference type="SAM" id="SignalP"/>
    </source>
</evidence>
<evidence type="ECO:0000259" key="2">
    <source>
        <dbReference type="Pfam" id="PF00561"/>
    </source>
</evidence>
<evidence type="ECO:0000313" key="5">
    <source>
        <dbReference type="Proteomes" id="UP000198967"/>
    </source>
</evidence>
<dbReference type="EMBL" id="FNBE01000010">
    <property type="protein sequence ID" value="SDG23101.1"/>
    <property type="molecule type" value="Genomic_DNA"/>
</dbReference>
<proteinExistence type="predicted"/>
<dbReference type="PROSITE" id="PS51257">
    <property type="entry name" value="PROKAR_LIPOPROTEIN"/>
    <property type="match status" value="1"/>
</dbReference>
<dbReference type="Pfam" id="PF00561">
    <property type="entry name" value="Abhydrolase_1"/>
    <property type="match status" value="1"/>
</dbReference>
<dbReference type="PANTHER" id="PTHR43722">
    <property type="entry name" value="PROLINE IMINOPEPTIDASE"/>
    <property type="match status" value="1"/>
</dbReference>
<dbReference type="PANTHER" id="PTHR43722:SF1">
    <property type="entry name" value="PROLINE IMINOPEPTIDASE"/>
    <property type="match status" value="1"/>
</dbReference>
<accession>A0A1G7SJG6</accession>
<dbReference type="GO" id="GO:0006508">
    <property type="term" value="P:proteolysis"/>
    <property type="evidence" value="ECO:0007669"/>
    <property type="project" value="InterPro"/>
</dbReference>
<evidence type="ECO:0000313" key="4">
    <source>
        <dbReference type="EMBL" id="SDG23101.1"/>
    </source>
</evidence>
<dbReference type="InterPro" id="IPR013595">
    <property type="entry name" value="Pept_S33_TAP-like_C"/>
</dbReference>
<dbReference type="RefSeq" id="WP_093085088.1">
    <property type="nucleotide sequence ID" value="NZ_FNBE01000010.1"/>
</dbReference>